<dbReference type="InterPro" id="IPR016163">
    <property type="entry name" value="Ald_DH_C"/>
</dbReference>
<feature type="domain" description="Aldehyde dehydrogenase" evidence="8">
    <location>
        <begin position="23"/>
        <end position="460"/>
    </location>
</feature>
<dbReference type="GO" id="GO:0005737">
    <property type="term" value="C:cytoplasm"/>
    <property type="evidence" value="ECO:0007669"/>
    <property type="project" value="TreeGrafter"/>
</dbReference>
<keyword evidence="10" id="KW-1185">Reference proteome</keyword>
<dbReference type="SUPFAM" id="SSF53720">
    <property type="entry name" value="ALDH-like"/>
    <property type="match status" value="1"/>
</dbReference>
<evidence type="ECO:0000256" key="6">
    <source>
        <dbReference type="PROSITE-ProRule" id="PRU10007"/>
    </source>
</evidence>
<dbReference type="InterPro" id="IPR012394">
    <property type="entry name" value="Aldehyde_DH_NAD(P)"/>
</dbReference>
<evidence type="ECO:0000256" key="3">
    <source>
        <dbReference type="ARBA" id="ARBA00023027"/>
    </source>
</evidence>
<dbReference type="EMBL" id="JAMQGP010000001">
    <property type="protein sequence ID" value="MCM2678293.1"/>
    <property type="molecule type" value="Genomic_DNA"/>
</dbReference>
<dbReference type="InterPro" id="IPR016162">
    <property type="entry name" value="Ald_DH_N"/>
</dbReference>
<dbReference type="AlphaFoldDB" id="A0AA42B618"/>
<evidence type="ECO:0000256" key="4">
    <source>
        <dbReference type="PIRNR" id="PIRNR036492"/>
    </source>
</evidence>
<evidence type="ECO:0000256" key="5">
    <source>
        <dbReference type="PIRSR" id="PIRSR036492-1"/>
    </source>
</evidence>
<evidence type="ECO:0000256" key="7">
    <source>
        <dbReference type="RuleBase" id="RU003345"/>
    </source>
</evidence>
<dbReference type="InterPro" id="IPR016161">
    <property type="entry name" value="Ald_DH/histidinol_DH"/>
</dbReference>
<feature type="active site" evidence="5 6">
    <location>
        <position position="236"/>
    </location>
</feature>
<organism evidence="9 10">
    <name type="scientific">Echinimonas agarilytica</name>
    <dbReference type="NCBI Taxonomy" id="1215918"/>
    <lineage>
        <taxon>Bacteria</taxon>
        <taxon>Pseudomonadati</taxon>
        <taxon>Pseudomonadota</taxon>
        <taxon>Gammaproteobacteria</taxon>
        <taxon>Alteromonadales</taxon>
        <taxon>Echinimonadaceae</taxon>
        <taxon>Echinimonas</taxon>
    </lineage>
</organism>
<reference evidence="9 10" key="1">
    <citation type="journal article" date="2013" name="Antonie Van Leeuwenhoek">
        <title>Echinimonas agarilytica gen. nov., sp. nov., a new gammaproteobacterium isolated from the sea urchin Strongylocentrotus intermedius.</title>
        <authorList>
            <person name="Nedashkovskaya O.I."/>
            <person name="Stenkova A.M."/>
            <person name="Zhukova N.V."/>
            <person name="Van Trappen S."/>
            <person name="Lee J.S."/>
            <person name="Kim S.B."/>
        </authorList>
    </citation>
    <scope>NUCLEOTIDE SEQUENCE [LARGE SCALE GENOMIC DNA]</scope>
    <source>
        <strain evidence="9 10">KMM 6351</strain>
    </source>
</reference>
<dbReference type="PANTHER" id="PTHR43570">
    <property type="entry name" value="ALDEHYDE DEHYDROGENASE"/>
    <property type="match status" value="1"/>
</dbReference>
<evidence type="ECO:0000259" key="8">
    <source>
        <dbReference type="Pfam" id="PF00171"/>
    </source>
</evidence>
<comment type="caution">
    <text evidence="9">The sequence shown here is derived from an EMBL/GenBank/DDBJ whole genome shotgun (WGS) entry which is preliminary data.</text>
</comment>
<comment type="similarity">
    <text evidence="1 4 7">Belongs to the aldehyde dehydrogenase family.</text>
</comment>
<dbReference type="PANTHER" id="PTHR43570:SF20">
    <property type="entry name" value="ALDEHYDE DEHYDROGENASE ALDX-RELATED"/>
    <property type="match status" value="1"/>
</dbReference>
<dbReference type="Gene3D" id="3.40.605.10">
    <property type="entry name" value="Aldehyde Dehydrogenase, Chain A, domain 1"/>
    <property type="match status" value="1"/>
</dbReference>
<protein>
    <recommendedName>
        <fullName evidence="4">Aldehyde dehydrogenase</fullName>
    </recommendedName>
</protein>
<sequence>MQTFSNEQRESLDFENSSIQSIYATRSELGSFFAAQRQAFSKQPERTYPQRKSDLQRLHHAFLSHQHEFSEALNQDFGHRAGYDSMLLDVLPTAQQFRYTLSRLKSWMKPSRRHVGMALWPASVKVHYQAKGVVGIIVPWNVPLMLSFGPLMTALAAGNRVMLKLSEFTPQFNRVCKTVIEQCFESHQVAVIEGEADIAAEFSALPFDHLLFTGSTQVGRHVMATAAKNLTPVTLELGGKSPVLIAPDCDIEFAVNRLMMGKCLNAGQICIAPDYILCPQDKVEAFKASFKKLFLARYPKGIASKDYSSIINARQYARLKTILTDAERLGASISPVMEPSCDDEVHRMLPHLISDVSDDMAVMQDELFGPILPIVSYQTFDQALAYVNERPRPLALYLMSLDKKVQSEVLSRTHSGGVALNETLYQCAADDAPFGGIGPSGMGHYHGKEGFITFSHAKTVFKRGRLTTAALVTPPYQRWWQKVLFKVLVR</sequence>
<dbReference type="PIRSF" id="PIRSF036492">
    <property type="entry name" value="ALDH"/>
    <property type="match status" value="1"/>
</dbReference>
<evidence type="ECO:0000313" key="9">
    <source>
        <dbReference type="EMBL" id="MCM2678293.1"/>
    </source>
</evidence>
<dbReference type="CDD" id="cd07133">
    <property type="entry name" value="ALDH_CALDH_CalB"/>
    <property type="match status" value="1"/>
</dbReference>
<gene>
    <name evidence="9" type="ORF">NAF29_01240</name>
</gene>
<accession>A0AA42B618</accession>
<dbReference type="Pfam" id="PF00171">
    <property type="entry name" value="Aldedh"/>
    <property type="match status" value="1"/>
</dbReference>
<evidence type="ECO:0000256" key="1">
    <source>
        <dbReference type="ARBA" id="ARBA00009986"/>
    </source>
</evidence>
<dbReference type="GO" id="GO:0004029">
    <property type="term" value="F:aldehyde dehydrogenase (NAD+) activity"/>
    <property type="evidence" value="ECO:0007669"/>
    <property type="project" value="TreeGrafter"/>
</dbReference>
<name>A0AA42B618_9GAMM</name>
<dbReference type="InterPro" id="IPR015590">
    <property type="entry name" value="Aldehyde_DH_dom"/>
</dbReference>
<dbReference type="Gene3D" id="3.40.309.10">
    <property type="entry name" value="Aldehyde Dehydrogenase, Chain A, domain 2"/>
    <property type="match status" value="1"/>
</dbReference>
<dbReference type="Proteomes" id="UP001165393">
    <property type="component" value="Unassembled WGS sequence"/>
</dbReference>
<keyword evidence="2 4" id="KW-0560">Oxidoreductase</keyword>
<feature type="active site" evidence="5">
    <location>
        <position position="270"/>
    </location>
</feature>
<dbReference type="InterPro" id="IPR029510">
    <property type="entry name" value="Ald_DH_CS_GLU"/>
</dbReference>
<dbReference type="PROSITE" id="PS00687">
    <property type="entry name" value="ALDEHYDE_DEHYDR_GLU"/>
    <property type="match status" value="1"/>
</dbReference>
<proteinExistence type="inferred from homology"/>
<dbReference type="GO" id="GO:0006081">
    <property type="term" value="P:aldehyde metabolic process"/>
    <property type="evidence" value="ECO:0007669"/>
    <property type="project" value="InterPro"/>
</dbReference>
<evidence type="ECO:0000256" key="2">
    <source>
        <dbReference type="ARBA" id="ARBA00023002"/>
    </source>
</evidence>
<keyword evidence="3" id="KW-0520">NAD</keyword>
<evidence type="ECO:0000313" key="10">
    <source>
        <dbReference type="Proteomes" id="UP001165393"/>
    </source>
</evidence>